<dbReference type="AlphaFoldDB" id="A0A3M2RWP2"/>
<evidence type="ECO:0000256" key="2">
    <source>
        <dbReference type="SAM" id="MobiDB-lite"/>
    </source>
</evidence>
<protein>
    <recommendedName>
        <fullName evidence="5">Transcription factor domain-containing protein</fullName>
    </recommendedName>
</protein>
<sequence>MSETGLQFIDNTSIDRGSRRLIRSHVMRGKNVGKKRVPRRQQQDASISGNSTTIVPQIQSNIASTPISYSKSSMQELNTGELFSPRVLFNIGDELGTITSPYHVSYQDRKDISRFLLRFSEMVYPPQFSLGSRTSKAIFIESLFLDEAYFHSFLAMSAACFNCITNRGGITRAEMHHHCNALRLLNVKLGGQNALSELAIASVISMCLHAYLRQDVNRMNVHLKGLIKMIELRGGISSLVAYPALMDKVRRIDVDVAMQIGIPLQLEFTPIFSEPTIAPLFLSEFELPGPFKRSLQETNAQLYFVARDIARLTQFMSATAATPDLRPGFLQETVMSLFYRLLGIDTAAGQYIVDPMAKGTHIVLASFMTLALLRFDHQRRKQYCFVSRQCASRLNCSSFVEAMVDHVEAHFWMLMASGSTILEDDDHGWLIPQLKETVSKLGISVWSQAITILKRYPWISGLQDEPAHQLWVMCLEQ</sequence>
<organism evidence="3 4">
    <name type="scientific">Fusarium kuroshium</name>
    <dbReference type="NCBI Taxonomy" id="2010991"/>
    <lineage>
        <taxon>Eukaryota</taxon>
        <taxon>Fungi</taxon>
        <taxon>Dikarya</taxon>
        <taxon>Ascomycota</taxon>
        <taxon>Pezizomycotina</taxon>
        <taxon>Sordariomycetes</taxon>
        <taxon>Hypocreomycetidae</taxon>
        <taxon>Hypocreales</taxon>
        <taxon>Nectriaceae</taxon>
        <taxon>Fusarium</taxon>
        <taxon>Fusarium solani species complex</taxon>
    </lineage>
</organism>
<dbReference type="Proteomes" id="UP000277212">
    <property type="component" value="Unassembled WGS sequence"/>
</dbReference>
<evidence type="ECO:0008006" key="5">
    <source>
        <dbReference type="Google" id="ProtNLM"/>
    </source>
</evidence>
<dbReference type="Pfam" id="PF11951">
    <property type="entry name" value="Fungal_trans_2"/>
    <property type="match status" value="1"/>
</dbReference>
<dbReference type="PANTHER" id="PTHR37540">
    <property type="entry name" value="TRANSCRIPTION FACTOR (ACR-2), PUTATIVE-RELATED-RELATED"/>
    <property type="match status" value="1"/>
</dbReference>
<dbReference type="STRING" id="2010991.A0A3M2RWP2"/>
<comment type="caution">
    <text evidence="3">The sequence shown here is derived from an EMBL/GenBank/DDBJ whole genome shotgun (WGS) entry which is preliminary data.</text>
</comment>
<dbReference type="EMBL" id="NKUJ01000231">
    <property type="protein sequence ID" value="RMJ09718.1"/>
    <property type="molecule type" value="Genomic_DNA"/>
</dbReference>
<dbReference type="PANTHER" id="PTHR37540:SF9">
    <property type="entry name" value="ZN(2)-C6 FUNGAL-TYPE DOMAIN-CONTAINING PROTEIN"/>
    <property type="match status" value="1"/>
</dbReference>
<dbReference type="OrthoDB" id="4158087at2759"/>
<feature type="compositionally biased region" description="Basic residues" evidence="2">
    <location>
        <begin position="30"/>
        <end position="39"/>
    </location>
</feature>
<name>A0A3M2RWP2_9HYPO</name>
<evidence type="ECO:0000313" key="4">
    <source>
        <dbReference type="Proteomes" id="UP000277212"/>
    </source>
</evidence>
<keyword evidence="4" id="KW-1185">Reference proteome</keyword>
<feature type="region of interest" description="Disordered" evidence="2">
    <location>
        <begin position="30"/>
        <end position="49"/>
    </location>
</feature>
<evidence type="ECO:0000313" key="3">
    <source>
        <dbReference type="EMBL" id="RMJ09718.1"/>
    </source>
</evidence>
<dbReference type="InterPro" id="IPR021858">
    <property type="entry name" value="Fun_TF"/>
</dbReference>
<accession>A0A3M2RWP2</accession>
<reference evidence="3 4" key="1">
    <citation type="submission" date="2017-06" db="EMBL/GenBank/DDBJ databases">
        <title>Comparative genomic analysis of Ambrosia Fusariam Clade fungi.</title>
        <authorList>
            <person name="Stajich J.E."/>
            <person name="Carrillo J."/>
            <person name="Kijimoto T."/>
            <person name="Eskalen A."/>
            <person name="O'Donnell K."/>
            <person name="Kasson M."/>
        </authorList>
    </citation>
    <scope>NUCLEOTIDE SEQUENCE [LARGE SCALE GENOMIC DNA]</scope>
    <source>
        <strain evidence="3">UCR3666</strain>
    </source>
</reference>
<gene>
    <name evidence="3" type="ORF">CDV36_010665</name>
</gene>
<evidence type="ECO:0000256" key="1">
    <source>
        <dbReference type="ARBA" id="ARBA00023242"/>
    </source>
</evidence>
<proteinExistence type="predicted"/>
<keyword evidence="1" id="KW-0539">Nucleus</keyword>